<dbReference type="InterPro" id="IPR047718">
    <property type="entry name" value="RsbA-like_anti_sig"/>
</dbReference>
<dbReference type="OrthoDB" id="4088450at2"/>
<dbReference type="InterPro" id="IPR003594">
    <property type="entry name" value="HATPase_dom"/>
</dbReference>
<protein>
    <submittedName>
        <fullName evidence="4">Anti-sigma regulatory factor (Ser/Thr protein kinase)</fullName>
    </submittedName>
</protein>
<dbReference type="GO" id="GO:0004674">
    <property type="term" value="F:protein serine/threonine kinase activity"/>
    <property type="evidence" value="ECO:0007669"/>
    <property type="project" value="UniProtKB-KW"/>
</dbReference>
<dbReference type="PANTHER" id="PTHR35526:SF3">
    <property type="entry name" value="ANTI-SIGMA-F FACTOR RSBW"/>
    <property type="match status" value="1"/>
</dbReference>
<keyword evidence="1" id="KW-0418">Kinase</keyword>
<dbReference type="RefSeq" id="WP_141978264.1">
    <property type="nucleotide sequence ID" value="NZ_VFPP01000001.1"/>
</dbReference>
<dbReference type="Gene3D" id="3.30.565.10">
    <property type="entry name" value="Histidine kinase-like ATPase, C-terminal domain"/>
    <property type="match status" value="1"/>
</dbReference>
<sequence>MRTGAAHGHVGYFHEAAFYGSDDDYRSFVVPFVDEGVAAGEPVVVACREANERLVRDAVADPSGVVFVPGGDQYDRPTEAILGYRKLFAEYAGVAQIRVVGDVPHPGVGASWDWWARYEAAVNEVFAEYPLWGLCPYDLRTTPARVLADVARTHPWAVGTDGAHQPNPRYRPSWALPSTAPSGFEAGRPLVELTDPTPAEARRAVTGACAGVRLSRDEADDIVYAASEAVTNAQAHGRPPVRLRAWAGATHVLVAVTDRGDGPTSPLAGLVPTDRTATAGVGLWLTHRTCRDVIMSRDAEGYTIRLIAGP</sequence>
<dbReference type="SUPFAM" id="SSF55874">
    <property type="entry name" value="ATPase domain of HSP90 chaperone/DNA topoisomerase II/histidine kinase"/>
    <property type="match status" value="1"/>
</dbReference>
<keyword evidence="5" id="KW-1185">Reference proteome</keyword>
<keyword evidence="1" id="KW-0808">Transferase</keyword>
<dbReference type="AlphaFoldDB" id="A0A543JBZ5"/>
<gene>
    <name evidence="4" type="ORF">FHX81_2658</name>
</gene>
<evidence type="ECO:0000313" key="4">
    <source>
        <dbReference type="EMBL" id="TQM80330.1"/>
    </source>
</evidence>
<proteinExistence type="predicted"/>
<dbReference type="InterPro" id="IPR050267">
    <property type="entry name" value="Anti-sigma-factor_SerPK"/>
</dbReference>
<dbReference type="PANTHER" id="PTHR35526">
    <property type="entry name" value="ANTI-SIGMA-F FACTOR RSBW-RELATED"/>
    <property type="match status" value="1"/>
</dbReference>
<evidence type="ECO:0000313" key="5">
    <source>
        <dbReference type="Proteomes" id="UP000316628"/>
    </source>
</evidence>
<dbReference type="Proteomes" id="UP000316628">
    <property type="component" value="Unassembled WGS sequence"/>
</dbReference>
<dbReference type="EMBL" id="VFPP01000001">
    <property type="protein sequence ID" value="TQM80330.1"/>
    <property type="molecule type" value="Genomic_DNA"/>
</dbReference>
<feature type="domain" description="MEDS" evidence="3">
    <location>
        <begin position="14"/>
        <end position="155"/>
    </location>
</feature>
<reference evidence="4 5" key="1">
    <citation type="submission" date="2019-06" db="EMBL/GenBank/DDBJ databases">
        <title>Sequencing the genomes of 1000 actinobacteria strains.</title>
        <authorList>
            <person name="Klenk H.-P."/>
        </authorList>
    </citation>
    <scope>NUCLEOTIDE SEQUENCE [LARGE SCALE GENOMIC DNA]</scope>
    <source>
        <strain evidence="4 5">DSM 45456</strain>
    </source>
</reference>
<dbReference type="InterPro" id="IPR025847">
    <property type="entry name" value="MEDS_domain"/>
</dbReference>
<evidence type="ECO:0000256" key="1">
    <source>
        <dbReference type="ARBA" id="ARBA00022527"/>
    </source>
</evidence>
<dbReference type="CDD" id="cd16936">
    <property type="entry name" value="HATPase_RsbW-like"/>
    <property type="match status" value="1"/>
</dbReference>
<name>A0A543JBZ5_9PSEU</name>
<dbReference type="Pfam" id="PF14417">
    <property type="entry name" value="MEDS"/>
    <property type="match status" value="1"/>
</dbReference>
<dbReference type="NCBIfam" id="NF041045">
    <property type="entry name" value="RsbA_anti_sig"/>
    <property type="match status" value="1"/>
</dbReference>
<feature type="domain" description="Histidine kinase/HSP90-like ATPase" evidence="2">
    <location>
        <begin position="199"/>
        <end position="307"/>
    </location>
</feature>
<organism evidence="4 5">
    <name type="scientific">Saccharothrix saharensis</name>
    <dbReference type="NCBI Taxonomy" id="571190"/>
    <lineage>
        <taxon>Bacteria</taxon>
        <taxon>Bacillati</taxon>
        <taxon>Actinomycetota</taxon>
        <taxon>Actinomycetes</taxon>
        <taxon>Pseudonocardiales</taxon>
        <taxon>Pseudonocardiaceae</taxon>
        <taxon>Saccharothrix</taxon>
    </lineage>
</organism>
<comment type="caution">
    <text evidence="4">The sequence shown here is derived from an EMBL/GenBank/DDBJ whole genome shotgun (WGS) entry which is preliminary data.</text>
</comment>
<accession>A0A543JBZ5</accession>
<evidence type="ECO:0000259" key="3">
    <source>
        <dbReference type="Pfam" id="PF14417"/>
    </source>
</evidence>
<keyword evidence="1" id="KW-0723">Serine/threonine-protein kinase</keyword>
<evidence type="ECO:0000259" key="2">
    <source>
        <dbReference type="Pfam" id="PF13581"/>
    </source>
</evidence>
<dbReference type="Pfam" id="PF13581">
    <property type="entry name" value="HATPase_c_2"/>
    <property type="match status" value="1"/>
</dbReference>
<dbReference type="InterPro" id="IPR036890">
    <property type="entry name" value="HATPase_C_sf"/>
</dbReference>